<dbReference type="eggNOG" id="COG0329">
    <property type="taxonomic scope" value="Bacteria"/>
</dbReference>
<keyword evidence="3" id="KW-0704">Schiff base</keyword>
<dbReference type="SMART" id="SM01130">
    <property type="entry name" value="DHDPS"/>
    <property type="match status" value="1"/>
</dbReference>
<organism evidence="7 8">
    <name type="scientific">Actinobaculum massiliense ACS-171-V-Col2</name>
    <dbReference type="NCBI Taxonomy" id="883066"/>
    <lineage>
        <taxon>Bacteria</taxon>
        <taxon>Bacillati</taxon>
        <taxon>Actinomycetota</taxon>
        <taxon>Actinomycetes</taxon>
        <taxon>Actinomycetales</taxon>
        <taxon>Actinomycetaceae</taxon>
        <taxon>Actinobaculum</taxon>
    </lineage>
</organism>
<evidence type="ECO:0000256" key="6">
    <source>
        <dbReference type="PIRSR" id="PIRSR001365-2"/>
    </source>
</evidence>
<protein>
    <recommendedName>
        <fullName evidence="9">Dihydrodipicolinate synthase</fullName>
    </recommendedName>
</protein>
<keyword evidence="8" id="KW-1185">Reference proteome</keyword>
<dbReference type="Pfam" id="PF00701">
    <property type="entry name" value="DHDPS"/>
    <property type="match status" value="1"/>
</dbReference>
<feature type="binding site" evidence="6">
    <location>
        <position position="207"/>
    </location>
    <ligand>
        <name>pyruvate</name>
        <dbReference type="ChEBI" id="CHEBI:15361"/>
    </ligand>
</feature>
<dbReference type="GO" id="GO:0044281">
    <property type="term" value="P:small molecule metabolic process"/>
    <property type="evidence" value="ECO:0007669"/>
    <property type="project" value="UniProtKB-ARBA"/>
</dbReference>
<dbReference type="PANTHER" id="PTHR12128">
    <property type="entry name" value="DIHYDRODIPICOLINATE SYNTHASE"/>
    <property type="match status" value="1"/>
</dbReference>
<dbReference type="GO" id="GO:0008840">
    <property type="term" value="F:4-hydroxy-tetrahydrodipicolinate synthase activity"/>
    <property type="evidence" value="ECO:0007669"/>
    <property type="project" value="TreeGrafter"/>
</dbReference>
<dbReference type="AlphaFoldDB" id="K9F0C9"/>
<keyword evidence="2 4" id="KW-0456">Lyase</keyword>
<dbReference type="Gene3D" id="3.20.20.70">
    <property type="entry name" value="Aldolase class I"/>
    <property type="match status" value="1"/>
</dbReference>
<dbReference type="InterPro" id="IPR013785">
    <property type="entry name" value="Aldolase_TIM"/>
</dbReference>
<name>K9F0C9_9ACTO</name>
<comment type="caution">
    <text evidence="7">The sequence shown here is derived from an EMBL/GenBank/DDBJ whole genome shotgun (WGS) entry which is preliminary data.</text>
</comment>
<dbReference type="PRINTS" id="PR00146">
    <property type="entry name" value="DHPICSNTHASE"/>
</dbReference>
<dbReference type="RefSeq" id="WP_007001565.1">
    <property type="nucleotide sequence ID" value="NZ_JH992955.1"/>
</dbReference>
<feature type="active site" description="Schiff-base intermediate with substrate" evidence="5">
    <location>
        <position position="162"/>
    </location>
</feature>
<evidence type="ECO:0000313" key="8">
    <source>
        <dbReference type="Proteomes" id="UP000009888"/>
    </source>
</evidence>
<evidence type="ECO:0000256" key="1">
    <source>
        <dbReference type="ARBA" id="ARBA00007592"/>
    </source>
</evidence>
<proteinExistence type="inferred from homology"/>
<evidence type="ECO:0000256" key="3">
    <source>
        <dbReference type="ARBA" id="ARBA00023270"/>
    </source>
</evidence>
<gene>
    <name evidence="7" type="ORF">HMPREF9233_01359</name>
</gene>
<evidence type="ECO:0000256" key="5">
    <source>
        <dbReference type="PIRSR" id="PIRSR001365-1"/>
    </source>
</evidence>
<dbReference type="PANTHER" id="PTHR12128:SF66">
    <property type="entry name" value="4-HYDROXY-2-OXOGLUTARATE ALDOLASE, MITOCHONDRIAL"/>
    <property type="match status" value="1"/>
</dbReference>
<dbReference type="EMBL" id="AGWL01000007">
    <property type="protein sequence ID" value="EKU94905.1"/>
    <property type="molecule type" value="Genomic_DNA"/>
</dbReference>
<evidence type="ECO:0000256" key="2">
    <source>
        <dbReference type="ARBA" id="ARBA00023239"/>
    </source>
</evidence>
<dbReference type="STRING" id="202789.GCA_001457435_00750"/>
<dbReference type="CDD" id="cd00408">
    <property type="entry name" value="DHDPS-like"/>
    <property type="match status" value="1"/>
</dbReference>
<feature type="active site" description="Proton donor/acceptor" evidence="5">
    <location>
        <position position="133"/>
    </location>
</feature>
<comment type="similarity">
    <text evidence="1 4">Belongs to the DapA family.</text>
</comment>
<dbReference type="SUPFAM" id="SSF51569">
    <property type="entry name" value="Aldolase"/>
    <property type="match status" value="1"/>
</dbReference>
<dbReference type="Proteomes" id="UP000009888">
    <property type="component" value="Unassembled WGS sequence"/>
</dbReference>
<dbReference type="InterPro" id="IPR002220">
    <property type="entry name" value="DapA-like"/>
</dbReference>
<accession>K9F0C9</accession>
<evidence type="ECO:0000313" key="7">
    <source>
        <dbReference type="EMBL" id="EKU94905.1"/>
    </source>
</evidence>
<dbReference type="PROSITE" id="PS00666">
    <property type="entry name" value="DHDPS_2"/>
    <property type="match status" value="1"/>
</dbReference>
<dbReference type="InterPro" id="IPR020625">
    <property type="entry name" value="Schiff_base-form_aldolases_AS"/>
</dbReference>
<dbReference type="PIRSF" id="PIRSF001365">
    <property type="entry name" value="DHDPS"/>
    <property type="match status" value="1"/>
</dbReference>
<reference evidence="7 8" key="1">
    <citation type="submission" date="2012-09" db="EMBL/GenBank/DDBJ databases">
        <title>The Genome Sequence of Actinobaculum massiliae ACS-171-V-COL2.</title>
        <authorList>
            <consortium name="The Broad Institute Genome Sequencing Platform"/>
            <person name="Earl A."/>
            <person name="Ward D."/>
            <person name="Feldgarden M."/>
            <person name="Gevers D."/>
            <person name="Saerens B."/>
            <person name="Vaneechoutte M."/>
            <person name="Walker B."/>
            <person name="Young S.K."/>
            <person name="Zeng Q."/>
            <person name="Gargeya S."/>
            <person name="Fitzgerald M."/>
            <person name="Haas B."/>
            <person name="Abouelleil A."/>
            <person name="Alvarado L."/>
            <person name="Arachchi H.M."/>
            <person name="Berlin A."/>
            <person name="Chapman S.B."/>
            <person name="Goldberg J."/>
            <person name="Griggs A."/>
            <person name="Gujja S."/>
            <person name="Hansen M."/>
            <person name="Howarth C."/>
            <person name="Imamovic A."/>
            <person name="Larimer J."/>
            <person name="McCowen C."/>
            <person name="Montmayeur A."/>
            <person name="Murphy C."/>
            <person name="Neiman D."/>
            <person name="Pearson M."/>
            <person name="Priest M."/>
            <person name="Roberts A."/>
            <person name="Saif S."/>
            <person name="Shea T."/>
            <person name="Sisk P."/>
            <person name="Sykes S."/>
            <person name="Wortman J."/>
            <person name="Nusbaum C."/>
            <person name="Birren B."/>
        </authorList>
    </citation>
    <scope>NUCLEOTIDE SEQUENCE [LARGE SCALE GENOMIC DNA]</scope>
    <source>
        <strain evidence="8">ACS-171-V-Col2</strain>
    </source>
</reference>
<dbReference type="HOGENOM" id="CLU_049343_5_1_11"/>
<sequence>MSAKFLSPSITAFTESRDVDEKGCLSQWQRLIENGVDGLLILGSMGEFFALTSKQKRQLIELATSQLAGKTHLMFGTGCNGVEETVELSNFAFQKGADSVILIAPYYMALSEDDLFAHFSSVAHRVSGPIYLYNFPARTGNPITASLLVRLLAENENIVGIKDTIPDVAGTRALMAAIKEERPGFEFFSGMDENFFHNALSEGAGCIAGLSNVFPELTSAAVRAFANADFGGMSEIQRAINEASGLYNIVSFFPMAIKEATRLRGVAIEPYSAATPTVLSSREREQVVAVVQRVETLLNSIN</sequence>
<evidence type="ECO:0000256" key="4">
    <source>
        <dbReference type="PIRNR" id="PIRNR001365"/>
    </source>
</evidence>
<evidence type="ECO:0008006" key="9">
    <source>
        <dbReference type="Google" id="ProtNLM"/>
    </source>
</evidence>
<dbReference type="PATRIC" id="fig|883066.3.peg.1423"/>